<organism evidence="1 2">
    <name type="scientific">Emergomyces pasteurianus Ep9510</name>
    <dbReference type="NCBI Taxonomy" id="1447872"/>
    <lineage>
        <taxon>Eukaryota</taxon>
        <taxon>Fungi</taxon>
        <taxon>Dikarya</taxon>
        <taxon>Ascomycota</taxon>
        <taxon>Pezizomycotina</taxon>
        <taxon>Eurotiomycetes</taxon>
        <taxon>Eurotiomycetidae</taxon>
        <taxon>Onygenales</taxon>
        <taxon>Ajellomycetaceae</taxon>
        <taxon>Emergomyces</taxon>
    </lineage>
</organism>
<dbReference type="OrthoDB" id="3687914at2759"/>
<comment type="caution">
    <text evidence="1">The sequence shown here is derived from an EMBL/GenBank/DDBJ whole genome shotgun (WGS) entry which is preliminary data.</text>
</comment>
<dbReference type="VEuPathDB" id="FungiDB:AJ78_04876"/>
<dbReference type="EMBL" id="LGRN01000195">
    <property type="protein sequence ID" value="OJD14820.1"/>
    <property type="molecule type" value="Genomic_DNA"/>
</dbReference>
<sequence length="79" mass="9458">MTLIGIHIKRRFLYRVPKLFSFAKECEKERSDTMVQENKASSHDHCIQHHVYTKDGMMWEFAISQFNRALLVMYEASNY</sequence>
<evidence type="ECO:0000313" key="1">
    <source>
        <dbReference type="EMBL" id="OJD14820.1"/>
    </source>
</evidence>
<evidence type="ECO:0000313" key="2">
    <source>
        <dbReference type="Proteomes" id="UP000182235"/>
    </source>
</evidence>
<dbReference type="Proteomes" id="UP000182235">
    <property type="component" value="Unassembled WGS sequence"/>
</dbReference>
<accession>A0A1J9QFW6</accession>
<gene>
    <name evidence="1" type="ORF">AJ78_04876</name>
</gene>
<name>A0A1J9QFW6_9EURO</name>
<keyword evidence="2" id="KW-1185">Reference proteome</keyword>
<dbReference type="AlphaFoldDB" id="A0A1J9QFW6"/>
<reference evidence="1 2" key="1">
    <citation type="submission" date="2015-07" db="EMBL/GenBank/DDBJ databases">
        <title>Emmonsia species relationships and genome sequence.</title>
        <authorList>
            <consortium name="The Broad Institute Genomics Platform"/>
            <person name="Cuomo C.A."/>
            <person name="Munoz J.F."/>
            <person name="Imamovic A."/>
            <person name="Priest M.E."/>
            <person name="Young S."/>
            <person name="Clay O.K."/>
            <person name="McEwen J.G."/>
        </authorList>
    </citation>
    <scope>NUCLEOTIDE SEQUENCE [LARGE SCALE GENOMIC DNA]</scope>
    <source>
        <strain evidence="1 2">UAMH 9510</strain>
    </source>
</reference>
<protein>
    <submittedName>
        <fullName evidence="1">Uncharacterized protein</fullName>
    </submittedName>
</protein>
<proteinExistence type="predicted"/>